<keyword evidence="3" id="KW-1185">Reference proteome</keyword>
<feature type="signal peptide" evidence="1">
    <location>
        <begin position="1"/>
        <end position="19"/>
    </location>
</feature>
<gene>
    <name evidence="2" type="ORF">WICANDRAFT_64180</name>
</gene>
<protein>
    <submittedName>
        <fullName evidence="2">Uncharacterized protein</fullName>
    </submittedName>
</protein>
<keyword evidence="1" id="KW-0732">Signal</keyword>
<sequence length="156" mass="17275">MTWKTLLFSFTLLFALVLGATDEECEAAAFAWIRGFIWRTDTIVAPVIFWGDESLDQSIATYDKMNRIVALSVDLETAEAKFSSIGLVFNKSAHYRAMAAVANVNTECGTPNHEVNLEYVHNNLVNDAYRVGIDEDKKSGIRRVPGANGVFVKGSH</sequence>
<dbReference type="EMBL" id="KV454212">
    <property type="protein sequence ID" value="ODQ58032.1"/>
    <property type="molecule type" value="Genomic_DNA"/>
</dbReference>
<dbReference type="AlphaFoldDB" id="A0A1E3NZC7"/>
<accession>A0A1E3NZC7</accession>
<evidence type="ECO:0000256" key="1">
    <source>
        <dbReference type="SAM" id="SignalP"/>
    </source>
</evidence>
<proteinExistence type="predicted"/>
<dbReference type="RefSeq" id="XP_019037239.1">
    <property type="nucleotide sequence ID" value="XM_019183686.1"/>
</dbReference>
<dbReference type="Proteomes" id="UP000094112">
    <property type="component" value="Unassembled WGS sequence"/>
</dbReference>
<name>A0A1E3NZC7_WICAA</name>
<feature type="chain" id="PRO_5009133570" evidence="1">
    <location>
        <begin position="20"/>
        <end position="156"/>
    </location>
</feature>
<reference evidence="2 3" key="1">
    <citation type="journal article" date="2016" name="Proc. Natl. Acad. Sci. U.S.A.">
        <title>Comparative genomics of biotechnologically important yeasts.</title>
        <authorList>
            <person name="Riley R."/>
            <person name="Haridas S."/>
            <person name="Wolfe K.H."/>
            <person name="Lopes M.R."/>
            <person name="Hittinger C.T."/>
            <person name="Goeker M."/>
            <person name="Salamov A.A."/>
            <person name="Wisecaver J.H."/>
            <person name="Long T.M."/>
            <person name="Calvey C.H."/>
            <person name="Aerts A.L."/>
            <person name="Barry K.W."/>
            <person name="Choi C."/>
            <person name="Clum A."/>
            <person name="Coughlan A.Y."/>
            <person name="Deshpande S."/>
            <person name="Douglass A.P."/>
            <person name="Hanson S.J."/>
            <person name="Klenk H.-P."/>
            <person name="LaButti K.M."/>
            <person name="Lapidus A."/>
            <person name="Lindquist E.A."/>
            <person name="Lipzen A.M."/>
            <person name="Meier-Kolthoff J.P."/>
            <person name="Ohm R.A."/>
            <person name="Otillar R.P."/>
            <person name="Pangilinan J.L."/>
            <person name="Peng Y."/>
            <person name="Rokas A."/>
            <person name="Rosa C.A."/>
            <person name="Scheuner C."/>
            <person name="Sibirny A.A."/>
            <person name="Slot J.C."/>
            <person name="Stielow J.B."/>
            <person name="Sun H."/>
            <person name="Kurtzman C.P."/>
            <person name="Blackwell M."/>
            <person name="Grigoriev I.V."/>
            <person name="Jeffries T.W."/>
        </authorList>
    </citation>
    <scope>NUCLEOTIDE SEQUENCE [LARGE SCALE GENOMIC DNA]</scope>
    <source>
        <strain evidence="3">ATCC 58044 / CBS 1984 / NCYC 433 / NRRL Y-366-8</strain>
    </source>
</reference>
<evidence type="ECO:0000313" key="2">
    <source>
        <dbReference type="EMBL" id="ODQ58032.1"/>
    </source>
</evidence>
<dbReference type="GeneID" id="30200932"/>
<evidence type="ECO:0000313" key="3">
    <source>
        <dbReference type="Proteomes" id="UP000094112"/>
    </source>
</evidence>
<organism evidence="2 3">
    <name type="scientific">Wickerhamomyces anomalus (strain ATCC 58044 / CBS 1984 / NCYC 433 / NRRL Y-366-8)</name>
    <name type="common">Yeast</name>
    <name type="synonym">Hansenula anomala</name>
    <dbReference type="NCBI Taxonomy" id="683960"/>
    <lineage>
        <taxon>Eukaryota</taxon>
        <taxon>Fungi</taxon>
        <taxon>Dikarya</taxon>
        <taxon>Ascomycota</taxon>
        <taxon>Saccharomycotina</taxon>
        <taxon>Saccharomycetes</taxon>
        <taxon>Phaffomycetales</taxon>
        <taxon>Wickerhamomycetaceae</taxon>
        <taxon>Wickerhamomyces</taxon>
    </lineage>
</organism>